<accession>A0ABW1X9S6</accession>
<keyword evidence="2" id="KW-1133">Transmembrane helix</keyword>
<feature type="transmembrane region" description="Helical" evidence="2">
    <location>
        <begin position="183"/>
        <end position="204"/>
    </location>
</feature>
<feature type="transmembrane region" description="Helical" evidence="2">
    <location>
        <begin position="827"/>
        <end position="847"/>
    </location>
</feature>
<feature type="transmembrane region" description="Helical" evidence="2">
    <location>
        <begin position="930"/>
        <end position="949"/>
    </location>
</feature>
<keyword evidence="2" id="KW-0812">Transmembrane</keyword>
<feature type="transmembrane region" description="Helical" evidence="2">
    <location>
        <begin position="1161"/>
        <end position="1180"/>
    </location>
</feature>
<keyword evidence="4" id="KW-1185">Reference proteome</keyword>
<feature type="transmembrane region" description="Helical" evidence="2">
    <location>
        <begin position="876"/>
        <end position="896"/>
    </location>
</feature>
<feature type="transmembrane region" description="Helical" evidence="2">
    <location>
        <begin position="704"/>
        <end position="723"/>
    </location>
</feature>
<dbReference type="Proteomes" id="UP001596305">
    <property type="component" value="Unassembled WGS sequence"/>
</dbReference>
<feature type="transmembrane region" description="Helical" evidence="2">
    <location>
        <begin position="1252"/>
        <end position="1269"/>
    </location>
</feature>
<feature type="transmembrane region" description="Helical" evidence="2">
    <location>
        <begin position="1276"/>
        <end position="1296"/>
    </location>
</feature>
<feature type="transmembrane region" description="Helical" evidence="2">
    <location>
        <begin position="853"/>
        <end position="869"/>
    </location>
</feature>
<feature type="transmembrane region" description="Helical" evidence="2">
    <location>
        <begin position="679"/>
        <end position="697"/>
    </location>
</feature>
<evidence type="ECO:0000256" key="1">
    <source>
        <dbReference type="SAM" id="MobiDB-lite"/>
    </source>
</evidence>
<feature type="transmembrane region" description="Helical" evidence="2">
    <location>
        <begin position="125"/>
        <end position="144"/>
    </location>
</feature>
<feature type="transmembrane region" description="Helical" evidence="2">
    <location>
        <begin position="210"/>
        <end position="229"/>
    </location>
</feature>
<feature type="transmembrane region" description="Helical" evidence="2">
    <location>
        <begin position="550"/>
        <end position="568"/>
    </location>
</feature>
<feature type="transmembrane region" description="Helical" evidence="2">
    <location>
        <begin position="150"/>
        <end position="171"/>
    </location>
</feature>
<feature type="transmembrane region" description="Helical" evidence="2">
    <location>
        <begin position="378"/>
        <end position="400"/>
    </location>
</feature>
<reference evidence="4" key="1">
    <citation type="journal article" date="2019" name="Int. J. Syst. Evol. Microbiol.">
        <title>The Global Catalogue of Microorganisms (GCM) 10K type strain sequencing project: providing services to taxonomists for standard genome sequencing and annotation.</title>
        <authorList>
            <consortium name="The Broad Institute Genomics Platform"/>
            <consortium name="The Broad Institute Genome Sequencing Center for Infectious Disease"/>
            <person name="Wu L."/>
            <person name="Ma J."/>
        </authorList>
    </citation>
    <scope>NUCLEOTIDE SEQUENCE [LARGE SCALE GENOMIC DNA]</scope>
    <source>
        <strain evidence="4">CCUG 47105</strain>
    </source>
</reference>
<proteinExistence type="predicted"/>
<feature type="transmembrane region" description="Helical" evidence="2">
    <location>
        <begin position="236"/>
        <end position="257"/>
    </location>
</feature>
<feature type="compositionally biased region" description="Pro residues" evidence="1">
    <location>
        <begin position="75"/>
        <end position="86"/>
    </location>
</feature>
<feature type="transmembrane region" description="Helical" evidence="2">
    <location>
        <begin position="759"/>
        <end position="782"/>
    </location>
</feature>
<feature type="transmembrane region" description="Helical" evidence="2">
    <location>
        <begin position="729"/>
        <end position="747"/>
    </location>
</feature>
<name>A0ABW1X9S6_9CELL</name>
<feature type="transmembrane region" description="Helical" evidence="2">
    <location>
        <begin position="526"/>
        <end position="544"/>
    </location>
</feature>
<sequence length="1341" mass="135232">MSEQWVEVATTRLRDQHACPGCGADLTSTRCGDCGLVLTGPWAVEVLRTSREAAFALERRASALRALRSAGVPRPASPHPVAPRPLTPVHTGVPRPASPRPVAPRPEGGAANPAPARSSLGLQPILASAGAGLLAVATIVFVFFTLADDLAVRALVTGVVTLLALATAAFLRTRGMAASAESIGALGVVLLLVDVELFLSARPLGGADPALVRGLLLLLVVVGLLAAGLRVRVRAWVAAGLILSPVVPVILAGTFPGLSASTFAAFSVALLAASLVTVLDLPVLRWSRERLGSPLTLEQTVLEVARFLAFPTAVVLALLVPPLPGVPGWSGAAALVLLAAGTACVLARSTGQRVWWWATGGATVLAGALLGVGSHPVWLATVPAAALLAGSVLVGVATWVRADGRTRSALVAGGSAVLGLAALPATAYGLTGPLVSVSTIRPTGTTWSFTTDRLAVAGTLDDAATTAALVGVAALLLAMLGVGRLDLGTAESTAATCGPAAGSAVGSATSPSAPARSGLVHAAGEAAPWVALVLALGVALHPAWAAVTSFAALAVLALALFVGAGRFARARRGGPATGASVVPATATPASAPRAPWPLGAWTAAALTGGFVATGLAALVSWAARPTVVLSGAVVLALLLVARRVVPALAHPFLVGVGYAYALLVLGTTLGWVGLGTTEAVAVVSVTASVVAIVVTRVRAVGQPSWWAVLVTTSVPFLLGVATVLDERSWWSAAAAATMLALEGVLVLTRRSEMARAVRVAAAGLLLPTASVVLVCLGAELVPGSASPVVLPLVAILTVAAVVGVPSAQAYLTVRGLPDRHVLDAGRAVEVSVLVTASLTVVLALVRVAAGPETTAIVLLVLGTGAAVVAGRPDRRWAWWVAGGLWVGALWSLLALLDVGLVEAYTAPPALAAVVVGGMLAARRSSVGGRLAGCGLGLLVLPSLLVSILVPQDVAWRNPAVLALGLVLVAGGETARRLAARGTRVSEAWAAGAASQLALAAILASVAGLVAALQSVQQAGATDPTRVYLVALAWSAAGAALAALAGDRLVAAVAPWGGTPRGVEGPDGAAPPALDPALRRWWAAPALVLAVVGPVGAVGESWTVIVLAWLVEVALLVLVVHTVRRAVAAGRREDLRWPPTWFVWLLALTAAIGAWRPRELRVEVFSLPLGAGLLVAGYLAFAATTRAAARAGEAGSVAGGSAGAVPDAASAVTWPRLADWPVGYAGSWRTLAVGIAATLGPSVLATYTDARTWRAVLVIGLALAAVLIGTRFHLAAPFVLGVVVLPIEILVVFVSQLGTAISAGPWMLTLTAAGGLLLIIAVYYERRMAAFDGAAAYLRDLR</sequence>
<feature type="transmembrane region" description="Helical" evidence="2">
    <location>
        <begin position="409"/>
        <end position="430"/>
    </location>
</feature>
<feature type="region of interest" description="Disordered" evidence="1">
    <location>
        <begin position="70"/>
        <end position="115"/>
    </location>
</feature>
<feature type="transmembrane region" description="Helical" evidence="2">
    <location>
        <begin position="304"/>
        <end position="323"/>
    </location>
</feature>
<feature type="transmembrane region" description="Helical" evidence="2">
    <location>
        <begin position="788"/>
        <end position="807"/>
    </location>
</feature>
<feature type="transmembrane region" description="Helical" evidence="2">
    <location>
        <begin position="598"/>
        <end position="621"/>
    </location>
</feature>
<dbReference type="NCBIfam" id="NF047321">
    <property type="entry name" value="SCO7613_CTERM"/>
    <property type="match status" value="2"/>
</dbReference>
<feature type="transmembrane region" description="Helical" evidence="2">
    <location>
        <begin position="1134"/>
        <end position="1155"/>
    </location>
</feature>
<feature type="transmembrane region" description="Helical" evidence="2">
    <location>
        <begin position="263"/>
        <end position="283"/>
    </location>
</feature>
<evidence type="ECO:0000313" key="3">
    <source>
        <dbReference type="EMBL" id="MFC6425012.1"/>
    </source>
</evidence>
<feature type="transmembrane region" description="Helical" evidence="2">
    <location>
        <begin position="463"/>
        <end position="482"/>
    </location>
</feature>
<dbReference type="EMBL" id="JBHSTM010000005">
    <property type="protein sequence ID" value="MFC6425012.1"/>
    <property type="molecule type" value="Genomic_DNA"/>
</dbReference>
<feature type="transmembrane region" description="Helical" evidence="2">
    <location>
        <begin position="1024"/>
        <end position="1044"/>
    </location>
</feature>
<gene>
    <name evidence="3" type="ORF">ACFP71_09250</name>
</gene>
<feature type="transmembrane region" description="Helical" evidence="2">
    <location>
        <begin position="652"/>
        <end position="673"/>
    </location>
</feature>
<feature type="transmembrane region" description="Helical" evidence="2">
    <location>
        <begin position="987"/>
        <end position="1012"/>
    </location>
</feature>
<feature type="transmembrane region" description="Helical" evidence="2">
    <location>
        <begin position="902"/>
        <end position="921"/>
    </location>
</feature>
<organism evidence="3 4">
    <name type="scientific">Oerskovia paurometabola</name>
    <dbReference type="NCBI Taxonomy" id="162170"/>
    <lineage>
        <taxon>Bacteria</taxon>
        <taxon>Bacillati</taxon>
        <taxon>Actinomycetota</taxon>
        <taxon>Actinomycetes</taxon>
        <taxon>Micrococcales</taxon>
        <taxon>Cellulomonadaceae</taxon>
        <taxon>Oerskovia</taxon>
    </lineage>
</organism>
<evidence type="ECO:0000256" key="2">
    <source>
        <dbReference type="SAM" id="Phobius"/>
    </source>
</evidence>
<dbReference type="InterPro" id="IPR058062">
    <property type="entry name" value="SCO7613_C"/>
</dbReference>
<keyword evidence="2" id="KW-0472">Membrane</keyword>
<evidence type="ECO:0000313" key="4">
    <source>
        <dbReference type="Proteomes" id="UP001596305"/>
    </source>
</evidence>
<feature type="transmembrane region" description="Helical" evidence="2">
    <location>
        <begin position="354"/>
        <end position="372"/>
    </location>
</feature>
<feature type="transmembrane region" description="Helical" evidence="2">
    <location>
        <begin position="329"/>
        <end position="347"/>
    </location>
</feature>
<dbReference type="RefSeq" id="WP_204810066.1">
    <property type="nucleotide sequence ID" value="NZ_BAAAIY010000002.1"/>
</dbReference>
<feature type="transmembrane region" description="Helical" evidence="2">
    <location>
        <begin position="627"/>
        <end position="645"/>
    </location>
</feature>
<comment type="caution">
    <text evidence="3">The sequence shown here is derived from an EMBL/GenBank/DDBJ whole genome shotgun (WGS) entry which is preliminary data.</text>
</comment>
<feature type="transmembrane region" description="Helical" evidence="2">
    <location>
        <begin position="1103"/>
        <end position="1122"/>
    </location>
</feature>
<feature type="transmembrane region" description="Helical" evidence="2">
    <location>
        <begin position="1302"/>
        <end position="1323"/>
    </location>
</feature>
<feature type="transmembrane region" description="Helical" evidence="2">
    <location>
        <begin position="1225"/>
        <end position="1246"/>
    </location>
</feature>
<protein>
    <submittedName>
        <fullName evidence="3">SCO7613 C-terminal domain-containing membrane protein</fullName>
    </submittedName>
</protein>